<feature type="compositionally biased region" description="Basic residues" evidence="1">
    <location>
        <begin position="291"/>
        <end position="306"/>
    </location>
</feature>
<dbReference type="InterPro" id="IPR051532">
    <property type="entry name" value="Ester_Hydrolysis_Enzymes"/>
</dbReference>
<feature type="compositionally biased region" description="Low complexity" evidence="1">
    <location>
        <begin position="373"/>
        <end position="384"/>
    </location>
</feature>
<dbReference type="AlphaFoldDB" id="I0YKM6"/>
<dbReference type="PANTHER" id="PTHR30383:SF5">
    <property type="entry name" value="SGNH HYDROLASE-TYPE ESTERASE DOMAIN-CONTAINING PROTEIN"/>
    <property type="match status" value="1"/>
</dbReference>
<dbReference type="Gene3D" id="3.40.50.1110">
    <property type="entry name" value="SGNH hydrolase"/>
    <property type="match status" value="1"/>
</dbReference>
<evidence type="ECO:0000256" key="1">
    <source>
        <dbReference type="SAM" id="MobiDB-lite"/>
    </source>
</evidence>
<feature type="region of interest" description="Disordered" evidence="1">
    <location>
        <begin position="508"/>
        <end position="600"/>
    </location>
</feature>
<dbReference type="KEGG" id="csl:COCSUDRAFT_68095"/>
<feature type="compositionally biased region" description="Acidic residues" evidence="1">
    <location>
        <begin position="336"/>
        <end position="359"/>
    </location>
</feature>
<dbReference type="GeneID" id="17036895"/>
<dbReference type="EMBL" id="AGSI01000021">
    <property type="protein sequence ID" value="EIE18945.1"/>
    <property type="molecule type" value="Genomic_DNA"/>
</dbReference>
<dbReference type="OrthoDB" id="505607at2759"/>
<protein>
    <recommendedName>
        <fullName evidence="3">SGNH hydrolase-type esterase domain-containing protein</fullName>
    </recommendedName>
</protein>
<comment type="caution">
    <text evidence="4">The sequence shown here is derived from an EMBL/GenBank/DDBJ whole genome shotgun (WGS) entry which is preliminary data.</text>
</comment>
<feature type="compositionally biased region" description="Polar residues" evidence="1">
    <location>
        <begin position="318"/>
        <end position="332"/>
    </location>
</feature>
<dbReference type="GO" id="GO:0004622">
    <property type="term" value="F:phosphatidylcholine lysophospholipase activity"/>
    <property type="evidence" value="ECO:0007669"/>
    <property type="project" value="TreeGrafter"/>
</dbReference>
<keyword evidence="2" id="KW-0732">Signal</keyword>
<feature type="compositionally biased region" description="Basic residues" evidence="1">
    <location>
        <begin position="127"/>
        <end position="142"/>
    </location>
</feature>
<dbReference type="eggNOG" id="KOG1388">
    <property type="taxonomic scope" value="Eukaryota"/>
</dbReference>
<evidence type="ECO:0000259" key="3">
    <source>
        <dbReference type="Pfam" id="PF13472"/>
    </source>
</evidence>
<feature type="compositionally biased region" description="Low complexity" evidence="1">
    <location>
        <begin position="440"/>
        <end position="471"/>
    </location>
</feature>
<dbReference type="InterPro" id="IPR013830">
    <property type="entry name" value="SGNH_hydro"/>
</dbReference>
<feature type="compositionally biased region" description="Low complexity" evidence="1">
    <location>
        <begin position="220"/>
        <end position="232"/>
    </location>
</feature>
<sequence>MKRLWQRWLGLLLLLLLHLSHSDARTQPLKHRRANSVAAKSEQGTRSVRQPVVAGRDTGAQGLRRTSHLRARRRRAHNVGGEQLKHNDGGGQLPQIPQEGRNRRRRAGEKLALQAGEEGANPAVKAKGTKKKKKKTAGKKKMSKEEAIAAAQEAQAAAAAALEKGVSHEDAAKAAQASLNEKGATELTKGVLGAEDVEKAEGRPAAFKKKDAATDEAATEEAAGTAEASTAPAKKKKKKKNAATSDAAALAAKADDAADEGATDKSIAEPESDLSADAKPAAAAEEPAKPAPKKRKKKKGSMKKKAVAGEVSDRQLRTLDSNGTMLSQQGDATSYDVEDDVDDDGEAEDNFEEEAEEFELSMTGTDEAEETAKVAAASSEAGAKQIGATAEAAGTPDHPTAAPAKPSGESQALPGFTVNFTPPEQPVQGIEVGATEHAWPQPAAAAPEAAAPAPETVAAAAAPAQPPVKAARPWFPLPEKREISSEVLASLINASGAAVKRDAAPFVSKLRKHTSPHQPNATAEGGSAHGHYEASSEAGDAAETQGKLGKDGKEDAGGAHPARKEAAKADEDAAALPEVKQLPPWFKETPDAKDRAAKVGQRHKSRQKALGAEEKWLRAHQHHLAEVRDEYDVIFYGDDIIEAWRGTFVGQKYGPFNDIPAVWDHFFGSKGYKALAAGIAGDGVEQLLWRLKNGELPPIVPPKVIVLACGTNSKGMSGECALPAAEEAAAKMRAVLEFVRGALPATRIVALAPLPKGDYWPNRCTPAFDIFNANLQAAASEHPQHVFYEDYGTAFLTKRPAVVWAANSTSPVREEINEMYMPDALHPSAPGMRLIAGKLEPLISRLLGEAETAAQSA</sequence>
<keyword evidence="5" id="KW-1185">Reference proteome</keyword>
<dbReference type="RefSeq" id="XP_005643489.1">
    <property type="nucleotide sequence ID" value="XM_005643432.1"/>
</dbReference>
<dbReference type="PANTHER" id="PTHR30383">
    <property type="entry name" value="THIOESTERASE 1/PROTEASE 1/LYSOPHOSPHOLIPASE L1"/>
    <property type="match status" value="1"/>
</dbReference>
<feature type="region of interest" description="Disordered" evidence="1">
    <location>
        <begin position="163"/>
        <end position="426"/>
    </location>
</feature>
<feature type="compositionally biased region" description="Basic and acidic residues" evidence="1">
    <location>
        <begin position="196"/>
        <end position="213"/>
    </location>
</feature>
<organism evidence="4 5">
    <name type="scientific">Coccomyxa subellipsoidea (strain C-169)</name>
    <name type="common">Green microalga</name>
    <dbReference type="NCBI Taxonomy" id="574566"/>
    <lineage>
        <taxon>Eukaryota</taxon>
        <taxon>Viridiplantae</taxon>
        <taxon>Chlorophyta</taxon>
        <taxon>core chlorophytes</taxon>
        <taxon>Trebouxiophyceae</taxon>
        <taxon>Trebouxiophyceae incertae sedis</taxon>
        <taxon>Coccomyxaceae</taxon>
        <taxon>Coccomyxa</taxon>
        <taxon>Coccomyxa subellipsoidea</taxon>
    </lineage>
</organism>
<feature type="chain" id="PRO_5003637064" description="SGNH hydrolase-type esterase domain-containing protein" evidence="2">
    <location>
        <begin position="25"/>
        <end position="857"/>
    </location>
</feature>
<feature type="compositionally biased region" description="Basic residues" evidence="1">
    <location>
        <begin position="65"/>
        <end position="77"/>
    </location>
</feature>
<gene>
    <name evidence="4" type="ORF">COCSUDRAFT_68095</name>
</gene>
<dbReference type="Proteomes" id="UP000007264">
    <property type="component" value="Unassembled WGS sequence"/>
</dbReference>
<evidence type="ECO:0000313" key="4">
    <source>
        <dbReference type="EMBL" id="EIE18945.1"/>
    </source>
</evidence>
<dbReference type="Pfam" id="PF13472">
    <property type="entry name" value="Lipase_GDSL_2"/>
    <property type="match status" value="1"/>
</dbReference>
<reference evidence="4 5" key="1">
    <citation type="journal article" date="2012" name="Genome Biol.">
        <title>The genome of the polar eukaryotic microalga coccomyxa subellipsoidea reveals traits of cold adaptation.</title>
        <authorList>
            <person name="Blanc G."/>
            <person name="Agarkova I."/>
            <person name="Grimwood J."/>
            <person name="Kuo A."/>
            <person name="Brueggeman A."/>
            <person name="Dunigan D."/>
            <person name="Gurnon J."/>
            <person name="Ladunga I."/>
            <person name="Lindquist E."/>
            <person name="Lucas S."/>
            <person name="Pangilinan J."/>
            <person name="Proschold T."/>
            <person name="Salamov A."/>
            <person name="Schmutz J."/>
            <person name="Weeks D."/>
            <person name="Yamada T."/>
            <person name="Claverie J.M."/>
            <person name="Grigoriev I."/>
            <person name="Van Etten J."/>
            <person name="Lomsadze A."/>
            <person name="Borodovsky M."/>
        </authorList>
    </citation>
    <scope>NUCLEOTIDE SEQUENCE [LARGE SCALE GENOMIC DNA]</scope>
    <source>
        <strain evidence="4 5">C-169</strain>
    </source>
</reference>
<feature type="compositionally biased region" description="Basic and acidic residues" evidence="1">
    <location>
        <begin position="588"/>
        <end position="597"/>
    </location>
</feature>
<accession>I0YKM6</accession>
<feature type="signal peptide" evidence="2">
    <location>
        <begin position="1"/>
        <end position="24"/>
    </location>
</feature>
<feature type="domain" description="SGNH hydrolase-type esterase" evidence="3">
    <location>
        <begin position="635"/>
        <end position="834"/>
    </location>
</feature>
<dbReference type="InterPro" id="IPR036514">
    <property type="entry name" value="SGNH_hydro_sf"/>
</dbReference>
<proteinExistence type="predicted"/>
<name>I0YKM6_COCSC</name>
<evidence type="ECO:0000256" key="2">
    <source>
        <dbReference type="SAM" id="SignalP"/>
    </source>
</evidence>
<feature type="region of interest" description="Disordered" evidence="1">
    <location>
        <begin position="25"/>
        <end position="147"/>
    </location>
</feature>
<evidence type="ECO:0000313" key="5">
    <source>
        <dbReference type="Proteomes" id="UP000007264"/>
    </source>
</evidence>
<feature type="compositionally biased region" description="Basic and acidic residues" evidence="1">
    <location>
        <begin position="548"/>
        <end position="571"/>
    </location>
</feature>
<dbReference type="SUPFAM" id="SSF52266">
    <property type="entry name" value="SGNH hydrolase"/>
    <property type="match status" value="1"/>
</dbReference>
<feature type="compositionally biased region" description="Low complexity" evidence="1">
    <location>
        <begin position="242"/>
        <end position="252"/>
    </location>
</feature>
<feature type="region of interest" description="Disordered" evidence="1">
    <location>
        <begin position="440"/>
        <end position="473"/>
    </location>
</feature>